<dbReference type="GO" id="GO:0005975">
    <property type="term" value="P:carbohydrate metabolic process"/>
    <property type="evidence" value="ECO:0007669"/>
    <property type="project" value="InterPro"/>
</dbReference>
<keyword evidence="3" id="KW-0326">Glycosidase</keyword>
<dbReference type="PANTHER" id="PTHR31616">
    <property type="entry name" value="TREHALASE"/>
    <property type="match status" value="1"/>
</dbReference>
<feature type="domain" description="Trehalase-like N-terminal" evidence="2">
    <location>
        <begin position="4"/>
        <end position="133"/>
    </location>
</feature>
<evidence type="ECO:0000313" key="3">
    <source>
        <dbReference type="EMBL" id="CAA9244408.1"/>
    </source>
</evidence>
<feature type="domain" description="GH15-like" evidence="1">
    <location>
        <begin position="212"/>
        <end position="527"/>
    </location>
</feature>
<dbReference type="SUPFAM" id="SSF48208">
    <property type="entry name" value="Six-hairpin glycosidases"/>
    <property type="match status" value="1"/>
</dbReference>
<dbReference type="Pfam" id="PF00723">
    <property type="entry name" value="Glyco_hydro_15"/>
    <property type="match status" value="1"/>
</dbReference>
<dbReference type="InterPro" id="IPR011613">
    <property type="entry name" value="GH15-like"/>
</dbReference>
<dbReference type="GO" id="GO:0004339">
    <property type="term" value="F:glucan 1,4-alpha-glucosidase activity"/>
    <property type="evidence" value="ECO:0007669"/>
    <property type="project" value="UniProtKB-EC"/>
</dbReference>
<dbReference type="InterPro" id="IPR012341">
    <property type="entry name" value="6hp_glycosidase-like_sf"/>
</dbReference>
<gene>
    <name evidence="3" type="ORF">AVDCRST_MAG50-1885</name>
</gene>
<protein>
    <submittedName>
        <fullName evidence="3">GH15</fullName>
        <ecNumber evidence="3">3.2.1.3</ecNumber>
    </submittedName>
</protein>
<sequence length="587" mass="63915">MIGGGDALPLRARGLIGDTATAALVAADGTIDWWCPTRFDAPAALFRLLDPGGGAVRAGPSGPPRAGVQSYGDRDNVLHTTLQAGNGAELEVTDFFPWFHDSPGGRIVRILEARRGSVDVEVDVVPGSAFGPARDISSWSEGMAFDGVVVRTGHPFDQRTSRLQLHAGERAVVTIDGPKSKATPLRVDDAFDLLDRTTTAWRSHLGPLTYAGPYREAVERSLLALKALTYGQTGTVVAAATTSLPEHVGSERNWDYRYAWIRDASLAIDASYDAGLTEESERFSEWLGGVLRGAELPLRPVFSVDGEPLEGGETELALAGWRRSQPVRVGNGAEHHLQLDFYADLVSGIHVEQMRDANSAVERMWPQLARMTDWLAEAWQQPDRGIWEIRSEPRHLVSSKLACWYALDRMAELAAARNPLDLDAFGWRTASREIVAWLERHGLAADGGLRADPSVADRADGYLSQVAWRSPWPLDHRIVTKTVDRTLQQLSVGPFVYRYLPDSDDGLPSGEGAFLACSFWAVEALARLGRWEEAHERMEALVTFSGPLGLLPEEADPISGDFLGNLPQALSHLALVQAALALAEGPT</sequence>
<dbReference type="InterPro" id="IPR008928">
    <property type="entry name" value="6-hairpin_glycosidase_sf"/>
</dbReference>
<dbReference type="EMBL" id="CADCTF010000098">
    <property type="protein sequence ID" value="CAA9244408.1"/>
    <property type="molecule type" value="Genomic_DNA"/>
</dbReference>
<evidence type="ECO:0000259" key="2">
    <source>
        <dbReference type="Pfam" id="PF19291"/>
    </source>
</evidence>
<evidence type="ECO:0000259" key="1">
    <source>
        <dbReference type="Pfam" id="PF00723"/>
    </source>
</evidence>
<dbReference type="Pfam" id="PF19291">
    <property type="entry name" value="TREH_N"/>
    <property type="match status" value="1"/>
</dbReference>
<accession>A0A6J4I8T2</accession>
<dbReference type="EC" id="3.2.1.3" evidence="3"/>
<dbReference type="InterPro" id="IPR045582">
    <property type="entry name" value="Trehalase-like_N"/>
</dbReference>
<keyword evidence="3" id="KW-0378">Hydrolase</keyword>
<dbReference type="AlphaFoldDB" id="A0A6J4I8T2"/>
<dbReference type="Gene3D" id="1.50.10.10">
    <property type="match status" value="1"/>
</dbReference>
<name>A0A6J4I8T2_9ACTN</name>
<proteinExistence type="predicted"/>
<dbReference type="PANTHER" id="PTHR31616:SF0">
    <property type="entry name" value="GLUCAN 1,4-ALPHA-GLUCOSIDASE"/>
    <property type="match status" value="1"/>
</dbReference>
<reference evidence="3" key="1">
    <citation type="submission" date="2020-02" db="EMBL/GenBank/DDBJ databases">
        <authorList>
            <person name="Meier V. D."/>
        </authorList>
    </citation>
    <scope>NUCLEOTIDE SEQUENCE</scope>
    <source>
        <strain evidence="3">AVDCRST_MAG50</strain>
    </source>
</reference>
<organism evidence="3">
    <name type="scientific">uncultured Acidimicrobiales bacterium</name>
    <dbReference type="NCBI Taxonomy" id="310071"/>
    <lineage>
        <taxon>Bacteria</taxon>
        <taxon>Bacillati</taxon>
        <taxon>Actinomycetota</taxon>
        <taxon>Acidimicrobiia</taxon>
        <taxon>Acidimicrobiales</taxon>
        <taxon>environmental samples</taxon>
    </lineage>
</organism>